<keyword evidence="4 8" id="KW-0812">Transmembrane</keyword>
<evidence type="ECO:0000256" key="6">
    <source>
        <dbReference type="ARBA" id="ARBA00023136"/>
    </source>
</evidence>
<dbReference type="PROSITE" id="PS50887">
    <property type="entry name" value="GGDEF"/>
    <property type="match status" value="1"/>
</dbReference>
<dbReference type="Gene3D" id="3.30.450.20">
    <property type="entry name" value="PAS domain"/>
    <property type="match status" value="1"/>
</dbReference>
<evidence type="ECO:0000256" key="1">
    <source>
        <dbReference type="ARBA" id="ARBA00004651"/>
    </source>
</evidence>
<dbReference type="InterPro" id="IPR043128">
    <property type="entry name" value="Rev_trsase/Diguanyl_cyclase"/>
</dbReference>
<evidence type="ECO:0000256" key="5">
    <source>
        <dbReference type="ARBA" id="ARBA00022989"/>
    </source>
</evidence>
<dbReference type="OrthoDB" id="9812260at2"/>
<feature type="transmembrane region" description="Helical" evidence="8">
    <location>
        <begin position="104"/>
        <end position="123"/>
    </location>
</feature>
<dbReference type="GO" id="GO:1902201">
    <property type="term" value="P:negative regulation of bacterial-type flagellum-dependent cell motility"/>
    <property type="evidence" value="ECO:0007669"/>
    <property type="project" value="TreeGrafter"/>
</dbReference>
<dbReference type="NCBIfam" id="TIGR00254">
    <property type="entry name" value="GGDEF"/>
    <property type="match status" value="1"/>
</dbReference>
<dbReference type="GO" id="GO:0043709">
    <property type="term" value="P:cell adhesion involved in single-species biofilm formation"/>
    <property type="evidence" value="ECO:0007669"/>
    <property type="project" value="TreeGrafter"/>
</dbReference>
<dbReference type="Proteomes" id="UP000320653">
    <property type="component" value="Unassembled WGS sequence"/>
</dbReference>
<comment type="caution">
    <text evidence="10">The sequence shown here is derived from an EMBL/GenBank/DDBJ whole genome shotgun (WGS) entry which is preliminary data.</text>
</comment>
<organism evidence="10 11">
    <name type="scientific">Neorhizobium alkalisoli</name>
    <dbReference type="NCBI Taxonomy" id="528178"/>
    <lineage>
        <taxon>Bacteria</taxon>
        <taxon>Pseudomonadati</taxon>
        <taxon>Pseudomonadota</taxon>
        <taxon>Alphaproteobacteria</taxon>
        <taxon>Hyphomicrobiales</taxon>
        <taxon>Rhizobiaceae</taxon>
        <taxon>Rhizobium/Agrobacterium group</taxon>
        <taxon>Neorhizobium</taxon>
    </lineage>
</organism>
<dbReference type="Pfam" id="PF07694">
    <property type="entry name" value="5TM-5TMR_LYT"/>
    <property type="match status" value="1"/>
</dbReference>
<dbReference type="AlphaFoldDB" id="A0A561Q0U2"/>
<evidence type="ECO:0000256" key="4">
    <source>
        <dbReference type="ARBA" id="ARBA00022692"/>
    </source>
</evidence>
<dbReference type="InterPro" id="IPR035965">
    <property type="entry name" value="PAS-like_dom_sf"/>
</dbReference>
<reference evidence="10 11" key="1">
    <citation type="submission" date="2019-06" db="EMBL/GenBank/DDBJ databases">
        <title>Sorghum-associated microbial communities from plants grown in Nebraska, USA.</title>
        <authorList>
            <person name="Schachtman D."/>
        </authorList>
    </citation>
    <scope>NUCLEOTIDE SEQUENCE [LARGE SCALE GENOMIC DNA]</scope>
    <source>
        <strain evidence="10 11">1225</strain>
    </source>
</reference>
<feature type="transmembrane region" description="Helical" evidence="8">
    <location>
        <begin position="7"/>
        <end position="24"/>
    </location>
</feature>
<dbReference type="SUPFAM" id="SSF55073">
    <property type="entry name" value="Nucleotide cyclase"/>
    <property type="match status" value="1"/>
</dbReference>
<keyword evidence="6 8" id="KW-0472">Membrane</keyword>
<dbReference type="GO" id="GO:0005886">
    <property type="term" value="C:plasma membrane"/>
    <property type="evidence" value="ECO:0007669"/>
    <property type="project" value="UniProtKB-SubCell"/>
</dbReference>
<dbReference type="SUPFAM" id="SSF55785">
    <property type="entry name" value="PYP-like sensor domain (PAS domain)"/>
    <property type="match status" value="1"/>
</dbReference>
<evidence type="ECO:0000256" key="3">
    <source>
        <dbReference type="ARBA" id="ARBA00022475"/>
    </source>
</evidence>
<proteinExistence type="predicted"/>
<dbReference type="InterPro" id="IPR000160">
    <property type="entry name" value="GGDEF_dom"/>
</dbReference>
<feature type="transmembrane region" description="Helical" evidence="8">
    <location>
        <begin position="130"/>
        <end position="152"/>
    </location>
</feature>
<dbReference type="SMART" id="SM00267">
    <property type="entry name" value="GGDEF"/>
    <property type="match status" value="1"/>
</dbReference>
<dbReference type="GO" id="GO:0000155">
    <property type="term" value="F:phosphorelay sensor kinase activity"/>
    <property type="evidence" value="ECO:0007669"/>
    <property type="project" value="InterPro"/>
</dbReference>
<dbReference type="FunFam" id="3.30.70.270:FF:000001">
    <property type="entry name" value="Diguanylate cyclase domain protein"/>
    <property type="match status" value="1"/>
</dbReference>
<sequence>MNLWAQLLPNLAIVAITTVIWALARKSVDRFSARFQKAAFGLLMAAGVFATMSFPFEFIPGVFLDSRYTLLAIAGYFGGPWGAALPLVVSLVKRLSLGGQGIETAIPIILAATLGGLGIRYLFRRDIAKFRALLLLAPMAALSGVAGFYYRFPMVMWAKITSETSGPLALVIALTTILAGAALIHEYRLERDLNLAQRRLTDAVENMADGLAIYDKEGRLAFHNSRYHEIFPATADVRVHGTPLISILMTAWERGEEAAPEEERHAVAKRIVGDLGKPADRLFRLGDGRWISARQRPTDDHGTAVLYCDVTTKIEHDAQLTVLNEQLSKLATTDPLTGLANRRLFEEQLKLAGEQAGRGNLQVSLLMIDVDFFKSFNDAYGHRAGDNCLRAIAQTVCDVFSSMPNATTARYGGEELAVILPGVGAGQAMAMATLLIANVRSLGVLHPVAPDAIVTVSVGVATSTADFDLEAELVQQADHALYEAKASGRNCVRQYALSNLGGMNANG</sequence>
<dbReference type="InterPro" id="IPR029787">
    <property type="entry name" value="Nucleotide_cyclase"/>
</dbReference>
<dbReference type="GO" id="GO:0052621">
    <property type="term" value="F:diguanylate cyclase activity"/>
    <property type="evidence" value="ECO:0007669"/>
    <property type="project" value="UniProtKB-EC"/>
</dbReference>
<evidence type="ECO:0000259" key="9">
    <source>
        <dbReference type="PROSITE" id="PS50887"/>
    </source>
</evidence>
<gene>
    <name evidence="10" type="ORF">FHW37_11760</name>
</gene>
<evidence type="ECO:0000256" key="8">
    <source>
        <dbReference type="SAM" id="Phobius"/>
    </source>
</evidence>
<evidence type="ECO:0000256" key="2">
    <source>
        <dbReference type="ARBA" id="ARBA00012528"/>
    </source>
</evidence>
<dbReference type="EC" id="2.7.7.65" evidence="2"/>
<name>A0A561Q0U2_9HYPH</name>
<dbReference type="GO" id="GO:0071555">
    <property type="term" value="P:cell wall organization"/>
    <property type="evidence" value="ECO:0007669"/>
    <property type="project" value="InterPro"/>
</dbReference>
<keyword evidence="5 8" id="KW-1133">Transmembrane helix</keyword>
<protein>
    <recommendedName>
        <fullName evidence="2">diguanylate cyclase</fullName>
        <ecNumber evidence="2">2.7.7.65</ecNumber>
    </recommendedName>
</protein>
<keyword evidence="3" id="KW-1003">Cell membrane</keyword>
<dbReference type="CDD" id="cd01949">
    <property type="entry name" value="GGDEF"/>
    <property type="match status" value="1"/>
</dbReference>
<dbReference type="Pfam" id="PF00990">
    <property type="entry name" value="GGDEF"/>
    <property type="match status" value="1"/>
</dbReference>
<comment type="subcellular location">
    <subcellularLocation>
        <location evidence="1">Cell membrane</location>
        <topology evidence="1">Multi-pass membrane protein</topology>
    </subcellularLocation>
</comment>
<evidence type="ECO:0000313" key="10">
    <source>
        <dbReference type="EMBL" id="TWF43972.1"/>
    </source>
</evidence>
<dbReference type="Gene3D" id="3.30.70.270">
    <property type="match status" value="1"/>
</dbReference>
<dbReference type="PANTHER" id="PTHR45138:SF9">
    <property type="entry name" value="DIGUANYLATE CYCLASE DGCM-RELATED"/>
    <property type="match status" value="1"/>
</dbReference>
<dbReference type="RefSeq" id="WP_145643510.1">
    <property type="nucleotide sequence ID" value="NZ_VIWP01000017.1"/>
</dbReference>
<keyword evidence="11" id="KW-1185">Reference proteome</keyword>
<accession>A0A561Q0U2</accession>
<feature type="transmembrane region" description="Helical" evidence="8">
    <location>
        <begin position="68"/>
        <end position="92"/>
    </location>
</feature>
<feature type="transmembrane region" description="Helical" evidence="8">
    <location>
        <begin position="164"/>
        <end position="184"/>
    </location>
</feature>
<dbReference type="InterPro" id="IPR011620">
    <property type="entry name" value="Sig_transdc_His_kinase_LytS_TM"/>
</dbReference>
<feature type="domain" description="GGDEF" evidence="9">
    <location>
        <begin position="361"/>
        <end position="497"/>
    </location>
</feature>
<dbReference type="PANTHER" id="PTHR45138">
    <property type="entry name" value="REGULATORY COMPONENTS OF SENSORY TRANSDUCTION SYSTEM"/>
    <property type="match status" value="1"/>
</dbReference>
<dbReference type="InterPro" id="IPR050469">
    <property type="entry name" value="Diguanylate_Cyclase"/>
</dbReference>
<evidence type="ECO:0000256" key="7">
    <source>
        <dbReference type="ARBA" id="ARBA00034247"/>
    </source>
</evidence>
<dbReference type="Pfam" id="PF12860">
    <property type="entry name" value="PAS_7"/>
    <property type="match status" value="1"/>
</dbReference>
<dbReference type="EMBL" id="VIWP01000017">
    <property type="protein sequence ID" value="TWF43972.1"/>
    <property type="molecule type" value="Genomic_DNA"/>
</dbReference>
<feature type="transmembrane region" description="Helical" evidence="8">
    <location>
        <begin position="36"/>
        <end position="56"/>
    </location>
</feature>
<evidence type="ECO:0000313" key="11">
    <source>
        <dbReference type="Proteomes" id="UP000320653"/>
    </source>
</evidence>
<comment type="catalytic activity">
    <reaction evidence="7">
        <text>2 GTP = 3',3'-c-di-GMP + 2 diphosphate</text>
        <dbReference type="Rhea" id="RHEA:24898"/>
        <dbReference type="ChEBI" id="CHEBI:33019"/>
        <dbReference type="ChEBI" id="CHEBI:37565"/>
        <dbReference type="ChEBI" id="CHEBI:58805"/>
        <dbReference type="EC" id="2.7.7.65"/>
    </reaction>
</comment>